<dbReference type="STRING" id="742726.HMPREF9448_02519"/>
<dbReference type="Pfam" id="PF14213">
    <property type="entry name" value="DUF4325"/>
    <property type="match status" value="1"/>
</dbReference>
<sequence>MKQVVLNNILTAKSYPEAGTEFGMILQNAIEDKDTVQIDMLGVEAIPTMFMTTSLGYIMSKYGVDSLKKTMIFKNITKVQIERIGKYINDYAEVYNIK</sequence>
<name>K0XEL8_9BACT</name>
<comment type="caution">
    <text evidence="2">The sequence shown here is derived from an EMBL/GenBank/DDBJ whole genome shotgun (WGS) entry which is preliminary data.</text>
</comment>
<dbReference type="InterPro" id="IPR025474">
    <property type="entry name" value="DUF4325"/>
</dbReference>
<dbReference type="GeneID" id="77849705"/>
<keyword evidence="3" id="KW-1185">Reference proteome</keyword>
<reference evidence="2 3" key="1">
    <citation type="submission" date="2012-08" db="EMBL/GenBank/DDBJ databases">
        <title>The Genome Sequence of Barnesiella intestinihominis YIT 11860.</title>
        <authorList>
            <consortium name="The Broad Institute Genome Sequencing Platform"/>
            <person name="Earl A."/>
            <person name="Ward D."/>
            <person name="Feldgarden M."/>
            <person name="Gevers D."/>
            <person name="Morotomi M."/>
            <person name="Walker B."/>
            <person name="Young S.K."/>
            <person name="Zeng Q."/>
            <person name="Gargeya S."/>
            <person name="Fitzgerald M."/>
            <person name="Haas B."/>
            <person name="Abouelleil A."/>
            <person name="Alvarado L."/>
            <person name="Arachchi H.M."/>
            <person name="Berlin A.M."/>
            <person name="Chapman S.B."/>
            <person name="Goldberg J."/>
            <person name="Griggs A."/>
            <person name="Gujja S."/>
            <person name="Hansen M."/>
            <person name="Howarth C."/>
            <person name="Imamovic A."/>
            <person name="Larimer J."/>
            <person name="McCowen C."/>
            <person name="Montmayeur A."/>
            <person name="Murphy C."/>
            <person name="Neiman D."/>
            <person name="Pearson M."/>
            <person name="Priest M."/>
            <person name="Roberts A."/>
            <person name="Saif S."/>
            <person name="Shea T."/>
            <person name="Sisk P."/>
            <person name="Sykes S."/>
            <person name="Wortman J."/>
            <person name="Nusbaum C."/>
            <person name="Birren B."/>
        </authorList>
    </citation>
    <scope>NUCLEOTIDE SEQUENCE [LARGE SCALE GENOMIC DNA]</scope>
    <source>
        <strain evidence="2 3">YIT 11860</strain>
    </source>
</reference>
<gene>
    <name evidence="2" type="ORF">HMPREF9448_02519</name>
</gene>
<dbReference type="AlphaFoldDB" id="K0XEL8"/>
<dbReference type="Proteomes" id="UP000006044">
    <property type="component" value="Unassembled WGS sequence"/>
</dbReference>
<dbReference type="eggNOG" id="ENOG502ZTC8">
    <property type="taxonomic scope" value="Bacteria"/>
</dbReference>
<proteinExistence type="predicted"/>
<organism evidence="2 3">
    <name type="scientific">Barnesiella intestinihominis YIT 11860</name>
    <dbReference type="NCBI Taxonomy" id="742726"/>
    <lineage>
        <taxon>Bacteria</taxon>
        <taxon>Pseudomonadati</taxon>
        <taxon>Bacteroidota</taxon>
        <taxon>Bacteroidia</taxon>
        <taxon>Bacteroidales</taxon>
        <taxon>Barnesiellaceae</taxon>
        <taxon>Barnesiella</taxon>
    </lineage>
</organism>
<evidence type="ECO:0000313" key="2">
    <source>
        <dbReference type="EMBL" id="EJZ62400.1"/>
    </source>
</evidence>
<dbReference type="RefSeq" id="WP_008862900.1">
    <property type="nucleotide sequence ID" value="NZ_JH815206.1"/>
</dbReference>
<evidence type="ECO:0000259" key="1">
    <source>
        <dbReference type="Pfam" id="PF14213"/>
    </source>
</evidence>
<dbReference type="EMBL" id="ADLE01000017">
    <property type="protein sequence ID" value="EJZ62400.1"/>
    <property type="molecule type" value="Genomic_DNA"/>
</dbReference>
<protein>
    <recommendedName>
        <fullName evidence="1">DUF4325 domain-containing protein</fullName>
    </recommendedName>
</protein>
<feature type="domain" description="DUF4325" evidence="1">
    <location>
        <begin position="25"/>
        <end position="78"/>
    </location>
</feature>
<dbReference type="HOGENOM" id="CLU_2396924_0_0_10"/>
<evidence type="ECO:0000313" key="3">
    <source>
        <dbReference type="Proteomes" id="UP000006044"/>
    </source>
</evidence>
<accession>K0XEL8</accession>